<dbReference type="PANTHER" id="PTHR31589">
    <property type="entry name" value="PROTEIN, PUTATIVE (DUF239)-RELATED-RELATED"/>
    <property type="match status" value="1"/>
</dbReference>
<dbReference type="Gene3D" id="3.90.1320.10">
    <property type="entry name" value="Outer-capsid protein sigma 3, large lobe"/>
    <property type="match status" value="1"/>
</dbReference>
<reference evidence="2" key="1">
    <citation type="submission" date="2019-07" db="EMBL/GenBank/DDBJ databases">
        <authorList>
            <person name="Dittberner H."/>
        </authorList>
    </citation>
    <scope>NUCLEOTIDE SEQUENCE [LARGE SCALE GENOMIC DNA]</scope>
</reference>
<organism evidence="2 3">
    <name type="scientific">Arabis nemorensis</name>
    <dbReference type="NCBI Taxonomy" id="586526"/>
    <lineage>
        <taxon>Eukaryota</taxon>
        <taxon>Viridiplantae</taxon>
        <taxon>Streptophyta</taxon>
        <taxon>Embryophyta</taxon>
        <taxon>Tracheophyta</taxon>
        <taxon>Spermatophyta</taxon>
        <taxon>Magnoliopsida</taxon>
        <taxon>eudicotyledons</taxon>
        <taxon>Gunneridae</taxon>
        <taxon>Pentapetalae</taxon>
        <taxon>rosids</taxon>
        <taxon>malvids</taxon>
        <taxon>Brassicales</taxon>
        <taxon>Brassicaceae</taxon>
        <taxon>Arabideae</taxon>
        <taxon>Arabis</taxon>
    </lineage>
</organism>
<dbReference type="InterPro" id="IPR004314">
    <property type="entry name" value="Neprosin"/>
</dbReference>
<dbReference type="EMBL" id="CABITT030000007">
    <property type="protein sequence ID" value="VVB11955.1"/>
    <property type="molecule type" value="Genomic_DNA"/>
</dbReference>
<accession>A0A565CE95</accession>
<dbReference type="InterPro" id="IPR025521">
    <property type="entry name" value="Neprosin_propep"/>
</dbReference>
<evidence type="ECO:0000259" key="1">
    <source>
        <dbReference type="PROSITE" id="PS52045"/>
    </source>
</evidence>
<sequence length="379" mass="42632">MESQRTIPSEEEIKEFKKLLNHINKPPIKIFQTEHGDILDCIDIQKQRAFDHPLLKNHSIQLKPTTIPKWTRDNNTFQKSTSLPFRQENLSCPFGTVIVKRTTLEDLIQTQHLKSLGLSNPNSKDRNIDTTGYHFAVAEYKANNYGATGYINVWDLHVSPNQFSRASIHVSGGNNYHLQSISAGWIVNQRLKNNHSSLSISWTTDSDNISVGCFNTRCPGFVQVSTKFPLGILVHPVSTYNGEQFHLVVSLFQDHGSGNWWFMLRDDPIGYWPKSLFKTEGLANGASWVYWGGEVFSPVKEKSPTMGSGHYAQEGFRKAAYINGIKVIDHVSRKFFSPTTAAIQTYANNPGCYNVETKSGTGEFWSRAVFYGGPGGCTF</sequence>
<gene>
    <name evidence="2" type="ORF">ANE_LOCUS22399</name>
</gene>
<name>A0A565CE95_9BRAS</name>
<keyword evidence="3" id="KW-1185">Reference proteome</keyword>
<dbReference type="Pfam" id="PF03080">
    <property type="entry name" value="Neprosin"/>
    <property type="match status" value="1"/>
</dbReference>
<feature type="domain" description="Neprosin PEP catalytic" evidence="1">
    <location>
        <begin position="128"/>
        <end position="378"/>
    </location>
</feature>
<protein>
    <recommendedName>
        <fullName evidence="1">Neprosin PEP catalytic domain-containing protein</fullName>
    </recommendedName>
</protein>
<dbReference type="AlphaFoldDB" id="A0A565CE95"/>
<dbReference type="Pfam" id="PF14365">
    <property type="entry name" value="Neprosin_AP"/>
    <property type="match status" value="1"/>
</dbReference>
<dbReference type="OrthoDB" id="1858978at2759"/>
<evidence type="ECO:0000313" key="2">
    <source>
        <dbReference type="EMBL" id="VVB11955.1"/>
    </source>
</evidence>
<evidence type="ECO:0000313" key="3">
    <source>
        <dbReference type="Proteomes" id="UP000489600"/>
    </source>
</evidence>
<dbReference type="InterPro" id="IPR053168">
    <property type="entry name" value="Glutamic_endopeptidase"/>
</dbReference>
<dbReference type="Proteomes" id="UP000489600">
    <property type="component" value="Unassembled WGS sequence"/>
</dbReference>
<dbReference type="PROSITE" id="PS52045">
    <property type="entry name" value="NEPROSIN_PEP_CD"/>
    <property type="match status" value="1"/>
</dbReference>
<proteinExistence type="predicted"/>
<comment type="caution">
    <text evidence="2">The sequence shown here is derived from an EMBL/GenBank/DDBJ whole genome shotgun (WGS) entry which is preliminary data.</text>
</comment>
<dbReference type="PANTHER" id="PTHR31589:SF235">
    <property type="entry name" value="PROTEIN, PUTATIVE (DUF239)-RELATED"/>
    <property type="match status" value="1"/>
</dbReference>